<dbReference type="Proteomes" id="UP000051326">
    <property type="component" value="Unassembled WGS sequence"/>
</dbReference>
<dbReference type="STRING" id="1396826.PHA8399_00135"/>
<evidence type="ECO:0000313" key="2">
    <source>
        <dbReference type="Proteomes" id="UP000051326"/>
    </source>
</evidence>
<dbReference type="AlphaFoldDB" id="A0A0P1HHU7"/>
<name>A0A0P1HHU7_9RHOB</name>
<proteinExistence type="predicted"/>
<organism evidence="1 2">
    <name type="scientific">Leisingera aquaemixtae</name>
    <dbReference type="NCBI Taxonomy" id="1396826"/>
    <lineage>
        <taxon>Bacteria</taxon>
        <taxon>Pseudomonadati</taxon>
        <taxon>Pseudomonadota</taxon>
        <taxon>Alphaproteobacteria</taxon>
        <taxon>Rhodobacterales</taxon>
        <taxon>Roseobacteraceae</taxon>
        <taxon>Leisingera</taxon>
    </lineage>
</organism>
<accession>A0A0P1HHU7</accession>
<evidence type="ECO:0000313" key="1">
    <source>
        <dbReference type="EMBL" id="CUH98030.1"/>
    </source>
</evidence>
<sequence>MPNGDSRPGGPQVKELEPEDMRQLWPQVFAPSGALSGFCLEWLLDRAEFSNGRKS</sequence>
<gene>
    <name evidence="1" type="ORF">PHA8399_00135</name>
</gene>
<reference evidence="1 2" key="1">
    <citation type="submission" date="2015-09" db="EMBL/GenBank/DDBJ databases">
        <authorList>
            <consortium name="Swine Surveillance"/>
        </authorList>
    </citation>
    <scope>NUCLEOTIDE SEQUENCE [LARGE SCALE GENOMIC DNA]</scope>
    <source>
        <strain evidence="1 2">CECT 8399</strain>
    </source>
</reference>
<dbReference type="EMBL" id="CYSR01000002">
    <property type="protein sequence ID" value="CUH98030.1"/>
    <property type="molecule type" value="Genomic_DNA"/>
</dbReference>
<protein>
    <submittedName>
        <fullName evidence="1">Uncharacterized protein</fullName>
    </submittedName>
</protein>